<reference evidence="1" key="1">
    <citation type="submission" date="2018-01" db="EMBL/GenBank/DDBJ databases">
        <title>An insight into the sialome of Amazonian anophelines.</title>
        <authorList>
            <person name="Ribeiro J.M."/>
            <person name="Scarpassa V."/>
            <person name="Calvo E."/>
        </authorList>
    </citation>
    <scope>NUCLEOTIDE SEQUENCE</scope>
    <source>
        <tissue evidence="1">Salivary glands</tissue>
    </source>
</reference>
<name>A0A2M3ZQX9_9DIPT</name>
<organism evidence="1">
    <name type="scientific">Anopheles braziliensis</name>
    <dbReference type="NCBI Taxonomy" id="58242"/>
    <lineage>
        <taxon>Eukaryota</taxon>
        <taxon>Metazoa</taxon>
        <taxon>Ecdysozoa</taxon>
        <taxon>Arthropoda</taxon>
        <taxon>Hexapoda</taxon>
        <taxon>Insecta</taxon>
        <taxon>Pterygota</taxon>
        <taxon>Neoptera</taxon>
        <taxon>Endopterygota</taxon>
        <taxon>Diptera</taxon>
        <taxon>Nematocera</taxon>
        <taxon>Culicoidea</taxon>
        <taxon>Culicidae</taxon>
        <taxon>Anophelinae</taxon>
        <taxon>Anopheles</taxon>
    </lineage>
</organism>
<sequence length="82" mass="9913">MRSRPRASSWRRNRKRRAISMTRSFLCRSWAARKPSSLRWMNTPSTVPRWNRWPSYDRALSRTEPSRPVTHRALTIRLPPYC</sequence>
<evidence type="ECO:0000313" key="1">
    <source>
        <dbReference type="EMBL" id="MBW30798.1"/>
    </source>
</evidence>
<dbReference type="EMBL" id="GGFM01010047">
    <property type="protein sequence ID" value="MBW30798.1"/>
    <property type="molecule type" value="Transcribed_RNA"/>
</dbReference>
<protein>
    <submittedName>
        <fullName evidence="1">Putative secreted peptide</fullName>
    </submittedName>
</protein>
<dbReference type="AlphaFoldDB" id="A0A2M3ZQX9"/>
<proteinExistence type="predicted"/>
<accession>A0A2M3ZQX9</accession>